<keyword evidence="3" id="KW-1185">Reference proteome</keyword>
<dbReference type="Proteomes" id="UP000003835">
    <property type="component" value="Unassembled WGS sequence"/>
</dbReference>
<organism evidence="2 3">
    <name type="scientific">Coleofasciculus chthonoplastes PCC 7420</name>
    <dbReference type="NCBI Taxonomy" id="118168"/>
    <lineage>
        <taxon>Bacteria</taxon>
        <taxon>Bacillati</taxon>
        <taxon>Cyanobacteriota</taxon>
        <taxon>Cyanophyceae</taxon>
        <taxon>Coleofasciculales</taxon>
        <taxon>Coleofasciculaceae</taxon>
        <taxon>Coleofasciculus</taxon>
    </lineage>
</organism>
<gene>
    <name evidence="2" type="ORF">MC7420_5406</name>
</gene>
<dbReference type="HOGENOM" id="CLU_217148_0_0_3"/>
<protein>
    <submittedName>
        <fullName evidence="2">Uncharacterized protein</fullName>
    </submittedName>
</protein>
<evidence type="ECO:0000313" key="2">
    <source>
        <dbReference type="EMBL" id="EDX75972.1"/>
    </source>
</evidence>
<evidence type="ECO:0000313" key="3">
    <source>
        <dbReference type="Proteomes" id="UP000003835"/>
    </source>
</evidence>
<name>B4VQ17_9CYAN</name>
<feature type="region of interest" description="Disordered" evidence="1">
    <location>
        <begin position="25"/>
        <end position="46"/>
    </location>
</feature>
<accession>B4VQ17</accession>
<sequence>MANSDQRKQRIMEHIKRSITIPQRGFSMNSDSKKQQIMDHIKMTRG</sequence>
<reference evidence="2 3" key="1">
    <citation type="submission" date="2008-07" db="EMBL/GenBank/DDBJ databases">
        <authorList>
            <person name="Tandeau de Marsac N."/>
            <person name="Ferriera S."/>
            <person name="Johnson J."/>
            <person name="Kravitz S."/>
            <person name="Beeson K."/>
            <person name="Sutton G."/>
            <person name="Rogers Y.-H."/>
            <person name="Friedman R."/>
            <person name="Frazier M."/>
            <person name="Venter J.C."/>
        </authorList>
    </citation>
    <scope>NUCLEOTIDE SEQUENCE [LARGE SCALE GENOMIC DNA]</scope>
    <source>
        <strain evidence="2 3">PCC 7420</strain>
    </source>
</reference>
<proteinExistence type="predicted"/>
<dbReference type="AlphaFoldDB" id="B4VQ17"/>
<evidence type="ECO:0000256" key="1">
    <source>
        <dbReference type="SAM" id="MobiDB-lite"/>
    </source>
</evidence>
<feature type="compositionally biased region" description="Basic and acidic residues" evidence="1">
    <location>
        <begin position="31"/>
        <end position="46"/>
    </location>
</feature>
<dbReference type="EMBL" id="DS989847">
    <property type="protein sequence ID" value="EDX75972.1"/>
    <property type="molecule type" value="Genomic_DNA"/>
</dbReference>